<dbReference type="RefSeq" id="XP_060667590.1">
    <property type="nucleotide sequence ID" value="XM_060811607.1"/>
</dbReference>
<reference evidence="1" key="1">
    <citation type="submission" date="2025-05" db="UniProtKB">
        <authorList>
            <consortium name="RefSeq"/>
        </authorList>
    </citation>
    <scope>NUCLEOTIDE SEQUENCE [LARGE SCALE GENOMIC DNA]</scope>
</reference>
<gene>
    <name evidence="2" type="primary">LOC132799540</name>
</gene>
<evidence type="ECO:0000313" key="1">
    <source>
        <dbReference type="Proteomes" id="UP001652623"/>
    </source>
</evidence>
<keyword evidence="1" id="KW-1185">Reference proteome</keyword>
<dbReference type="Proteomes" id="UP001652623">
    <property type="component" value="Chromosome 1"/>
</dbReference>
<reference evidence="2" key="2">
    <citation type="submission" date="2025-08" db="UniProtKB">
        <authorList>
            <consortium name="RefSeq"/>
        </authorList>
    </citation>
    <scope>IDENTIFICATION</scope>
    <source>
        <tissue evidence="2">Seedling</tissue>
    </source>
</reference>
<organism evidence="1 2">
    <name type="scientific">Ziziphus jujuba</name>
    <name type="common">Chinese jujube</name>
    <name type="synonym">Ziziphus sativa</name>
    <dbReference type="NCBI Taxonomy" id="326968"/>
    <lineage>
        <taxon>Eukaryota</taxon>
        <taxon>Viridiplantae</taxon>
        <taxon>Streptophyta</taxon>
        <taxon>Embryophyta</taxon>
        <taxon>Tracheophyta</taxon>
        <taxon>Spermatophyta</taxon>
        <taxon>Magnoliopsida</taxon>
        <taxon>eudicotyledons</taxon>
        <taxon>Gunneridae</taxon>
        <taxon>Pentapetalae</taxon>
        <taxon>rosids</taxon>
        <taxon>fabids</taxon>
        <taxon>Rosales</taxon>
        <taxon>Rhamnaceae</taxon>
        <taxon>Paliureae</taxon>
        <taxon>Ziziphus</taxon>
    </lineage>
</organism>
<protein>
    <submittedName>
        <fullName evidence="2">Extensin-2-like</fullName>
    </submittedName>
</protein>
<accession>A0ABM3ZSY2</accession>
<dbReference type="GeneID" id="132799540"/>
<evidence type="ECO:0000313" key="2">
    <source>
        <dbReference type="RefSeq" id="XP_060667590.1"/>
    </source>
</evidence>
<sequence length="160" mass="18124">MVVCRGELWGGHVVVYWLVAVSLMICSTSVRNVECRHIPQHRKIVSDYQPPYNYEFPWMVLLTYPPPFYTNASLLPPPGTFFLPSLPQVLSQIPKISFLPFPPPPYKNEIPWMVILAYPPPFYTNAPLLPLPVTFFFPSSPPPLLSQIPTSAPLPPQPLL</sequence>
<name>A0ABM3ZSY2_ZIZJJ</name>
<proteinExistence type="predicted"/>